<dbReference type="Proteomes" id="UP000033551">
    <property type="component" value="Unassembled WGS sequence"/>
</dbReference>
<dbReference type="EMBL" id="JZWV01000842">
    <property type="protein sequence ID" value="KJY27384.1"/>
    <property type="molecule type" value="Genomic_DNA"/>
</dbReference>
<keyword evidence="2" id="KW-1185">Reference proteome</keyword>
<reference evidence="1 2" key="1">
    <citation type="submission" date="2015-02" db="EMBL/GenBank/DDBJ databases">
        <authorList>
            <person name="Ju K.-S."/>
            <person name="Doroghazi J.R."/>
            <person name="Metcalf W."/>
        </authorList>
    </citation>
    <scope>NUCLEOTIDE SEQUENCE [LARGE SCALE GENOMIC DNA]</scope>
    <source>
        <strain evidence="1 2">NRRL ISP-5550</strain>
    </source>
</reference>
<dbReference type="AlphaFoldDB" id="A0A0F4J0G6"/>
<evidence type="ECO:0000313" key="2">
    <source>
        <dbReference type="Proteomes" id="UP000033551"/>
    </source>
</evidence>
<proteinExistence type="predicted"/>
<dbReference type="STRING" id="68223.GCA_002028425_00321"/>
<protein>
    <submittedName>
        <fullName evidence="1">Uncharacterized protein</fullName>
    </submittedName>
</protein>
<comment type="caution">
    <text evidence="1">The sequence shown here is derived from an EMBL/GenBank/DDBJ whole genome shotgun (WGS) entry which is preliminary data.</text>
</comment>
<dbReference type="OrthoDB" id="5084266at2"/>
<dbReference type="RefSeq" id="WP_045950345.1">
    <property type="nucleotide sequence ID" value="NZ_JZWV01000842.1"/>
</dbReference>
<sequence length="397" mass="42679">MSPATGSTPVISAAIMAHPRRLDEAGRLADTLRPWRARIAVDPDPHGPPTTLRTARAAWSLIGAGATHHLVLQDDVEPCRDFVRRVEAAALEHPDTPLAFYANWNSWNGAATRAAALQGASWVPAVPGEWVPTLALLLPRHDVEALLSAVSGEDAAPEPDDVVVARELAARRRSVLISVPHLVEHVGSASIIGNDRYGPRHSACFADDVPDAPPGRPGAAGTLPQTPPVLVHRPHGHAHVVLTTPDGADGEPLFLSRQAYLRGTPAAGRAQERWTRARASLSGLRVPAELMWLCEEIWHGGYLMGLHTPPTGHPPSPALVRVALRSWILGGSAGDPDRRLWIEQRLARLTGLAEEAFTAGRDDRRAHGPLPALPQERLAGLPAARHIWRDPQLALST</sequence>
<organism evidence="1 2">
    <name type="scientific">Streptomyces katrae</name>
    <dbReference type="NCBI Taxonomy" id="68223"/>
    <lineage>
        <taxon>Bacteria</taxon>
        <taxon>Bacillati</taxon>
        <taxon>Actinomycetota</taxon>
        <taxon>Actinomycetes</taxon>
        <taxon>Kitasatosporales</taxon>
        <taxon>Streptomycetaceae</taxon>
        <taxon>Streptomyces</taxon>
    </lineage>
</organism>
<accession>A0A0F4J0G6</accession>
<evidence type="ECO:0000313" key="1">
    <source>
        <dbReference type="EMBL" id="KJY27384.1"/>
    </source>
</evidence>
<gene>
    <name evidence="1" type="ORF">VR44_27720</name>
</gene>
<dbReference type="PATRIC" id="fig|68223.7.peg.1781"/>
<name>A0A0F4J0G6_9ACTN</name>